<evidence type="ECO:0000256" key="3">
    <source>
        <dbReference type="ARBA" id="ARBA00022833"/>
    </source>
</evidence>
<dbReference type="GO" id="GO:0005634">
    <property type="term" value="C:nucleus"/>
    <property type="evidence" value="ECO:0007669"/>
    <property type="project" value="UniProtKB-SubCell"/>
</dbReference>
<dbReference type="Pfam" id="PF02701">
    <property type="entry name" value="Zn_ribbon_Dof"/>
    <property type="match status" value="1"/>
</dbReference>
<keyword evidence="2 8" id="KW-0863">Zinc-finger</keyword>
<keyword evidence="7 8" id="KW-0539">Nucleus</keyword>
<organism evidence="12">
    <name type="scientific">Chrysanthemum morifolium</name>
    <name type="common">Florist's daisy</name>
    <name type="synonym">Dendranthema grandiflorum</name>
    <dbReference type="NCBI Taxonomy" id="41568"/>
    <lineage>
        <taxon>Eukaryota</taxon>
        <taxon>Viridiplantae</taxon>
        <taxon>Streptophyta</taxon>
        <taxon>Embryophyta</taxon>
        <taxon>Tracheophyta</taxon>
        <taxon>Spermatophyta</taxon>
        <taxon>Magnoliopsida</taxon>
        <taxon>eudicotyledons</taxon>
        <taxon>Gunneridae</taxon>
        <taxon>Pentapetalae</taxon>
        <taxon>asterids</taxon>
        <taxon>campanulids</taxon>
        <taxon>Asterales</taxon>
        <taxon>Asteraceae</taxon>
        <taxon>Asteroideae</taxon>
        <taxon>Anthemideae</taxon>
        <taxon>Artemisiinae</taxon>
        <taxon>Chrysanthemum</taxon>
    </lineage>
</organism>
<dbReference type="InterPro" id="IPR045174">
    <property type="entry name" value="Dof"/>
</dbReference>
<dbReference type="PANTHER" id="PTHR31992">
    <property type="entry name" value="DOF ZINC FINGER PROTEIN DOF1.4-RELATED"/>
    <property type="match status" value="1"/>
</dbReference>
<feature type="region of interest" description="Disordered" evidence="10">
    <location>
        <begin position="73"/>
        <end position="95"/>
    </location>
</feature>
<evidence type="ECO:0000256" key="6">
    <source>
        <dbReference type="ARBA" id="ARBA00023163"/>
    </source>
</evidence>
<proteinExistence type="evidence at transcript level"/>
<feature type="non-terminal residue" evidence="12">
    <location>
        <position position="189"/>
    </location>
</feature>
<feature type="compositionally biased region" description="Polar residues" evidence="10">
    <location>
        <begin position="83"/>
        <end position="95"/>
    </location>
</feature>
<feature type="domain" description="Dof-type" evidence="11">
    <location>
        <begin position="21"/>
        <end position="75"/>
    </location>
</feature>
<keyword evidence="1 9" id="KW-0479">Metal-binding</keyword>
<comment type="function">
    <text evidence="9">Transcription factor that binds specifically to a 5'-AA[AG]G-3' consensus core sequence.</text>
</comment>
<dbReference type="PANTHER" id="PTHR31992:SF62">
    <property type="entry name" value="DOF ZINC FINGER PROTEIN DOF3.1"/>
    <property type="match status" value="1"/>
</dbReference>
<dbReference type="PROSITE" id="PS50884">
    <property type="entry name" value="ZF_DOF_2"/>
    <property type="match status" value="1"/>
</dbReference>
<sequence>MNETTITTTNNLIKFPEHEHINCPRCDSTNTKFCYYNNYNLSQPRHFCKNCRRYWTKGGTLRNIPVGGATRKITKPKPKKQHVMTSSQSSTAPPVQNNNLQVEMKVEHEHVHGHGHEEVFNGFGNLLMGVGPMGGFGSLLMDGGDVASDEVLIRNPNVGENGAGADVGADAEINGWPDLSIFTPGSSFR</sequence>
<evidence type="ECO:0000256" key="4">
    <source>
        <dbReference type="ARBA" id="ARBA00023015"/>
    </source>
</evidence>
<accession>A0A142IXF3</accession>
<keyword evidence="6 9" id="KW-0804">Transcription</keyword>
<dbReference type="AlphaFoldDB" id="A0A142IXF3"/>
<dbReference type="EMBL" id="KT235694">
    <property type="protein sequence ID" value="AMR68995.1"/>
    <property type="molecule type" value="mRNA"/>
</dbReference>
<evidence type="ECO:0000256" key="2">
    <source>
        <dbReference type="ARBA" id="ARBA00022771"/>
    </source>
</evidence>
<feature type="compositionally biased region" description="Basic residues" evidence="10">
    <location>
        <begin position="73"/>
        <end position="82"/>
    </location>
</feature>
<dbReference type="GO" id="GO:0008270">
    <property type="term" value="F:zinc ion binding"/>
    <property type="evidence" value="ECO:0007669"/>
    <property type="project" value="UniProtKB-KW"/>
</dbReference>
<evidence type="ECO:0000256" key="10">
    <source>
        <dbReference type="SAM" id="MobiDB-lite"/>
    </source>
</evidence>
<evidence type="ECO:0000256" key="8">
    <source>
        <dbReference type="PROSITE-ProRule" id="PRU00071"/>
    </source>
</evidence>
<evidence type="ECO:0000256" key="7">
    <source>
        <dbReference type="ARBA" id="ARBA00023242"/>
    </source>
</evidence>
<keyword evidence="5 8" id="KW-0238">DNA-binding</keyword>
<comment type="subcellular location">
    <subcellularLocation>
        <location evidence="8 9">Nucleus</location>
    </subcellularLocation>
</comment>
<protein>
    <recommendedName>
        <fullName evidence="9">Dof zinc finger protein</fullName>
    </recommendedName>
</protein>
<evidence type="ECO:0000259" key="11">
    <source>
        <dbReference type="PROSITE" id="PS50884"/>
    </source>
</evidence>
<keyword evidence="4 9" id="KW-0805">Transcription regulation</keyword>
<evidence type="ECO:0000313" key="12">
    <source>
        <dbReference type="EMBL" id="AMR68995.1"/>
    </source>
</evidence>
<dbReference type="GO" id="GO:0003677">
    <property type="term" value="F:DNA binding"/>
    <property type="evidence" value="ECO:0007669"/>
    <property type="project" value="UniProtKB-UniRule"/>
</dbReference>
<name>A0A142IXF3_CHRMO</name>
<dbReference type="GO" id="GO:0003700">
    <property type="term" value="F:DNA-binding transcription factor activity"/>
    <property type="evidence" value="ECO:0007669"/>
    <property type="project" value="UniProtKB-UniRule"/>
</dbReference>
<reference evidence="12" key="1">
    <citation type="journal article" date="2016" name="Front. Plant Sci.">
        <title>Transcriptome-Wide Identification and Expression Profiling of the DOF Transcription Factor Gene Family in Chrysanthemum morifolium.</title>
        <authorList>
            <person name="Song A."/>
            <person name="Gao T."/>
            <person name="Li P."/>
            <person name="Chen S."/>
            <person name="Guan Z."/>
            <person name="Wu D."/>
            <person name="Xin J."/>
            <person name="Fan Q."/>
            <person name="Zhao K."/>
            <person name="Chen F."/>
        </authorList>
    </citation>
    <scope>NUCLEOTIDE SEQUENCE</scope>
</reference>
<evidence type="ECO:0000256" key="9">
    <source>
        <dbReference type="RuleBase" id="RU369094"/>
    </source>
</evidence>
<keyword evidence="3 9" id="KW-0862">Zinc</keyword>
<dbReference type="PROSITE" id="PS01361">
    <property type="entry name" value="ZF_DOF_1"/>
    <property type="match status" value="1"/>
</dbReference>
<evidence type="ECO:0000256" key="5">
    <source>
        <dbReference type="ARBA" id="ARBA00023125"/>
    </source>
</evidence>
<dbReference type="InterPro" id="IPR003851">
    <property type="entry name" value="Znf_Dof"/>
</dbReference>
<evidence type="ECO:0000256" key="1">
    <source>
        <dbReference type="ARBA" id="ARBA00022723"/>
    </source>
</evidence>